<reference evidence="1 2" key="1">
    <citation type="submission" date="2021-09" db="EMBL/GenBank/DDBJ databases">
        <title>Genomic insights and catalytic innovation underlie evolution of tropane alkaloids biosynthesis.</title>
        <authorList>
            <person name="Wang Y.-J."/>
            <person name="Tian T."/>
            <person name="Huang J.-P."/>
            <person name="Huang S.-X."/>
        </authorList>
    </citation>
    <scope>NUCLEOTIDE SEQUENCE [LARGE SCALE GENOMIC DNA]</scope>
    <source>
        <strain evidence="1">KIB-2018</strain>
        <tissue evidence="1">Leaf</tissue>
    </source>
</reference>
<gene>
    <name evidence="1" type="ORF">K2173_012580</name>
</gene>
<dbReference type="EMBL" id="JAIWQS010000004">
    <property type="protein sequence ID" value="KAJ8767065.1"/>
    <property type="molecule type" value="Genomic_DNA"/>
</dbReference>
<name>A0AAV8TJL8_9ROSI</name>
<keyword evidence="2" id="KW-1185">Reference proteome</keyword>
<evidence type="ECO:0000313" key="2">
    <source>
        <dbReference type="Proteomes" id="UP001159364"/>
    </source>
</evidence>
<proteinExistence type="predicted"/>
<comment type="caution">
    <text evidence="1">The sequence shown here is derived from an EMBL/GenBank/DDBJ whole genome shotgun (WGS) entry which is preliminary data.</text>
</comment>
<evidence type="ECO:0000313" key="1">
    <source>
        <dbReference type="EMBL" id="KAJ8767065.1"/>
    </source>
</evidence>
<accession>A0AAV8TJL8</accession>
<sequence length="135" mass="15011">MLSCWRFIDPSFMADNTRYKTRDGICSRALTRQVNARVVVGSGWGGLGAANHLCNQVFGIPTKIYLICLMNWASNLSLTGFHLLSIQLRVWRLSFQCSKTCCNFLHHWDPCCILGFDSAIADGQSDIASINGCCD</sequence>
<dbReference type="AlphaFoldDB" id="A0AAV8TJL8"/>
<protein>
    <submittedName>
        <fullName evidence="1">Uncharacterized protein</fullName>
    </submittedName>
</protein>
<organism evidence="1 2">
    <name type="scientific">Erythroxylum novogranatense</name>
    <dbReference type="NCBI Taxonomy" id="1862640"/>
    <lineage>
        <taxon>Eukaryota</taxon>
        <taxon>Viridiplantae</taxon>
        <taxon>Streptophyta</taxon>
        <taxon>Embryophyta</taxon>
        <taxon>Tracheophyta</taxon>
        <taxon>Spermatophyta</taxon>
        <taxon>Magnoliopsida</taxon>
        <taxon>eudicotyledons</taxon>
        <taxon>Gunneridae</taxon>
        <taxon>Pentapetalae</taxon>
        <taxon>rosids</taxon>
        <taxon>fabids</taxon>
        <taxon>Malpighiales</taxon>
        <taxon>Erythroxylaceae</taxon>
        <taxon>Erythroxylum</taxon>
    </lineage>
</organism>
<dbReference type="Proteomes" id="UP001159364">
    <property type="component" value="Linkage Group LG04"/>
</dbReference>